<dbReference type="SUPFAM" id="SSF52129">
    <property type="entry name" value="Caspase-like"/>
    <property type="match status" value="1"/>
</dbReference>
<evidence type="ECO:0000256" key="4">
    <source>
        <dbReference type="SAM" id="Coils"/>
    </source>
</evidence>
<dbReference type="AlphaFoldDB" id="A0A951UB32"/>
<dbReference type="InterPro" id="IPR020472">
    <property type="entry name" value="WD40_PAC1"/>
</dbReference>
<dbReference type="SUPFAM" id="SSF52540">
    <property type="entry name" value="P-loop containing nucleoside triphosphate hydrolases"/>
    <property type="match status" value="1"/>
</dbReference>
<sequence>MARYALVVGISQYCSPLKSLEKTATDAEAVAQVLEEYGDFVEVKRLPSRRNPQTQKREMVAKVVTGAELGQALQTLLLEQACQNEALIYFTGHGITVPGNLGQPRGYLATSDCEIEAEGQQIINQKHGIAFDDLNDLISKSELSSLVVLLDCCHSGHFLERNLIERTFRTFSTQKDYYLITAGRSFQPVYARRNEPHSVFTSALLTGLAAQNADSERRVSGDRLFDHISRELRGTEQEPLRLGWGKSLTWVTHPPLVVPPSVDVPATTAVNRENPYLGLRAFDSGQADYFFGRILAVRALLDRLNNSRFLAVIGASGCGKSSLVKAGLLPYLKSDHIPGSSQWIIESFTPGTRPLESLQKALEQQQQNQPLLLFIDQFEEVFTLCEDETERREFICRITQEATSSDRLTRVIVAMRGDFLDRCAAYEEAAVLINRTQPTTYFVTPFTLPELEEVIEKPADKHGVTLERGLVPQIIADVMNQPGGLPLLQYALAELWRVCITESPPNSQLTCKGYEQIRGVKGALEKRANDLYQNLAPADKVFVRRLFLALVQLGEAKEVTRRRATWQELEVSADSQEQLLRVTRQLASQEQRLIITDEKTVEVAHEALLSEWGRLKEWVEQDRENLRLSRRLEVECKEWQRNDCSEGLLLTDAWLAAIADWVEKTQPRLSQLEQEFLQESLEKRDRELEAKVEQERQLRELAESRQREAEAKAKAEKQRTQVVMGGGIVVAVLLTLLGLLQFQAKNKEIQTAKIGEIRALIVSSETNLRTNNQLEALLASVRALDKLEEAKIVDADALNRLQAITQKAQERNRLEGHTLSVNGVSFSPNSKDKLIVSASSDKTVMLWKLGNTSPKVLKGHTDKVWIVNFSPDGQYIASASADKTIKIWNKKGLLINTLTGHNDDVNYVAFSPDNRTIISASSDKTMRLWKLNRNLDKVIKTEVFKEHDSDVFSAVFSPDGQFIASASDDKTIKVWKSDGTSLTSLVTLKGHEDTVRFASFGLDGRTLVSVSDDNTIRLWQRTRDSRDWRVSNVTSTILTRESDRSQAIHYSPNGQLIAATNADGTVKVWKSDGTPLKPVTGHKGQVNDLSFSPDSKKIATASRDRTIRVWNLDSHSSNFELNSYSLLKRICNNLYDYLLSNFKQHQDEYEACRDISN</sequence>
<evidence type="ECO:0000313" key="7">
    <source>
        <dbReference type="EMBL" id="MBW4546660.1"/>
    </source>
</evidence>
<evidence type="ECO:0000259" key="6">
    <source>
        <dbReference type="Pfam" id="PF20703"/>
    </source>
</evidence>
<accession>A0A951UB32</accession>
<dbReference type="GO" id="GO:0006508">
    <property type="term" value="P:proteolysis"/>
    <property type="evidence" value="ECO:0007669"/>
    <property type="project" value="InterPro"/>
</dbReference>
<dbReference type="PROSITE" id="PS50082">
    <property type="entry name" value="WD_REPEATS_2"/>
    <property type="match status" value="7"/>
</dbReference>
<dbReference type="PROSITE" id="PS00678">
    <property type="entry name" value="WD_REPEATS_1"/>
    <property type="match status" value="1"/>
</dbReference>
<feature type="repeat" description="WD" evidence="3">
    <location>
        <begin position="1079"/>
        <end position="1120"/>
    </location>
</feature>
<feature type="coiled-coil region" evidence="4">
    <location>
        <begin position="677"/>
        <end position="721"/>
    </location>
</feature>
<keyword evidence="4" id="KW-0175">Coiled coil</keyword>
<feature type="repeat" description="WD" evidence="3">
    <location>
        <begin position="814"/>
        <end position="849"/>
    </location>
</feature>
<dbReference type="PANTHER" id="PTHR22847">
    <property type="entry name" value="WD40 REPEAT PROTEIN"/>
    <property type="match status" value="1"/>
</dbReference>
<dbReference type="InterPro" id="IPR049052">
    <property type="entry name" value="nSTAND1"/>
</dbReference>
<dbReference type="Proteomes" id="UP000753908">
    <property type="component" value="Unassembled WGS sequence"/>
</dbReference>
<dbReference type="EMBL" id="JAHHIF010000028">
    <property type="protein sequence ID" value="MBW4546660.1"/>
    <property type="molecule type" value="Genomic_DNA"/>
</dbReference>
<evidence type="ECO:0000259" key="5">
    <source>
        <dbReference type="Pfam" id="PF00656"/>
    </source>
</evidence>
<feature type="repeat" description="WD" evidence="3">
    <location>
        <begin position="898"/>
        <end position="932"/>
    </location>
</feature>
<evidence type="ECO:0000256" key="2">
    <source>
        <dbReference type="ARBA" id="ARBA00022737"/>
    </source>
</evidence>
<dbReference type="PRINTS" id="PR00320">
    <property type="entry name" value="GPROTEINBRPT"/>
</dbReference>
<feature type="domain" description="Peptidase C14 caspase" evidence="5">
    <location>
        <begin position="3"/>
        <end position="237"/>
    </location>
</feature>
<dbReference type="InterPro" id="IPR015943">
    <property type="entry name" value="WD40/YVTN_repeat-like_dom_sf"/>
</dbReference>
<evidence type="ECO:0000256" key="3">
    <source>
        <dbReference type="PROSITE-ProRule" id="PRU00221"/>
    </source>
</evidence>
<organism evidence="7 8">
    <name type="scientific">Symplocastrum torsivum CPER-KK1</name>
    <dbReference type="NCBI Taxonomy" id="450513"/>
    <lineage>
        <taxon>Bacteria</taxon>
        <taxon>Bacillati</taxon>
        <taxon>Cyanobacteriota</taxon>
        <taxon>Cyanophyceae</taxon>
        <taxon>Oscillatoriophycideae</taxon>
        <taxon>Oscillatoriales</taxon>
        <taxon>Microcoleaceae</taxon>
        <taxon>Symplocastrum</taxon>
    </lineage>
</organism>
<reference evidence="7" key="2">
    <citation type="journal article" date="2022" name="Microbiol. Resour. Announc.">
        <title>Metagenome Sequencing to Explore Phylogenomics of Terrestrial Cyanobacteria.</title>
        <authorList>
            <person name="Ward R.D."/>
            <person name="Stajich J.E."/>
            <person name="Johansen J.R."/>
            <person name="Huntemann M."/>
            <person name="Clum A."/>
            <person name="Foster B."/>
            <person name="Foster B."/>
            <person name="Roux S."/>
            <person name="Palaniappan K."/>
            <person name="Varghese N."/>
            <person name="Mukherjee S."/>
            <person name="Reddy T.B.K."/>
            <person name="Daum C."/>
            <person name="Copeland A."/>
            <person name="Chen I.A."/>
            <person name="Ivanova N.N."/>
            <person name="Kyrpides N.C."/>
            <person name="Shapiro N."/>
            <person name="Eloe-Fadrosh E.A."/>
            <person name="Pietrasiak N."/>
        </authorList>
    </citation>
    <scope>NUCLEOTIDE SEQUENCE</scope>
    <source>
        <strain evidence="7">CPER-KK1</strain>
    </source>
</reference>
<dbReference type="GO" id="GO:0004197">
    <property type="term" value="F:cysteine-type endopeptidase activity"/>
    <property type="evidence" value="ECO:0007669"/>
    <property type="project" value="InterPro"/>
</dbReference>
<gene>
    <name evidence="7" type="ORF">KME25_19785</name>
</gene>
<dbReference type="InterPro" id="IPR029030">
    <property type="entry name" value="Caspase-like_dom_sf"/>
</dbReference>
<dbReference type="InterPro" id="IPR036322">
    <property type="entry name" value="WD40_repeat_dom_sf"/>
</dbReference>
<dbReference type="InterPro" id="IPR019775">
    <property type="entry name" value="WD40_repeat_CS"/>
</dbReference>
<feature type="repeat" description="WD" evidence="3">
    <location>
        <begin position="1038"/>
        <end position="1070"/>
    </location>
</feature>
<dbReference type="SUPFAM" id="SSF50978">
    <property type="entry name" value="WD40 repeat-like"/>
    <property type="match status" value="1"/>
</dbReference>
<dbReference type="CDD" id="cd00200">
    <property type="entry name" value="WD40"/>
    <property type="match status" value="1"/>
</dbReference>
<dbReference type="InterPro" id="IPR027417">
    <property type="entry name" value="P-loop_NTPase"/>
</dbReference>
<feature type="repeat" description="WD" evidence="3">
    <location>
        <begin position="944"/>
        <end position="976"/>
    </location>
</feature>
<evidence type="ECO:0000256" key="1">
    <source>
        <dbReference type="ARBA" id="ARBA00022574"/>
    </source>
</evidence>
<feature type="repeat" description="WD" evidence="3">
    <location>
        <begin position="988"/>
        <end position="1020"/>
    </location>
</feature>
<dbReference type="SMART" id="SM00320">
    <property type="entry name" value="WD40"/>
    <property type="match status" value="7"/>
</dbReference>
<feature type="domain" description="Novel STAND NTPase 1" evidence="6">
    <location>
        <begin position="275"/>
        <end position="645"/>
    </location>
</feature>
<evidence type="ECO:0000313" key="8">
    <source>
        <dbReference type="Proteomes" id="UP000753908"/>
    </source>
</evidence>
<proteinExistence type="predicted"/>
<dbReference type="Gene3D" id="2.130.10.10">
    <property type="entry name" value="YVTN repeat-like/Quinoprotein amine dehydrogenase"/>
    <property type="match status" value="3"/>
</dbReference>
<dbReference type="Pfam" id="PF00656">
    <property type="entry name" value="Peptidase_C14"/>
    <property type="match status" value="1"/>
</dbReference>
<dbReference type="Gene3D" id="3.40.50.1460">
    <property type="match status" value="1"/>
</dbReference>
<dbReference type="PROSITE" id="PS50294">
    <property type="entry name" value="WD_REPEATS_REGION"/>
    <property type="match status" value="7"/>
</dbReference>
<comment type="caution">
    <text evidence="7">The sequence shown here is derived from an EMBL/GenBank/DDBJ whole genome shotgun (WGS) entry which is preliminary data.</text>
</comment>
<name>A0A951UB32_9CYAN</name>
<protein>
    <submittedName>
        <fullName evidence="7">Caspase family protein</fullName>
    </submittedName>
</protein>
<dbReference type="InterPro" id="IPR011600">
    <property type="entry name" value="Pept_C14_caspase"/>
</dbReference>
<keyword evidence="2" id="KW-0677">Repeat</keyword>
<dbReference type="PANTHER" id="PTHR22847:SF637">
    <property type="entry name" value="WD REPEAT DOMAIN 5B"/>
    <property type="match status" value="1"/>
</dbReference>
<dbReference type="Pfam" id="PF00400">
    <property type="entry name" value="WD40"/>
    <property type="match status" value="7"/>
</dbReference>
<reference evidence="7" key="1">
    <citation type="submission" date="2021-05" db="EMBL/GenBank/DDBJ databases">
        <authorList>
            <person name="Pietrasiak N."/>
            <person name="Ward R."/>
            <person name="Stajich J.E."/>
            <person name="Kurbessoian T."/>
        </authorList>
    </citation>
    <scope>NUCLEOTIDE SEQUENCE</scope>
    <source>
        <strain evidence="7">CPER-KK1</strain>
    </source>
</reference>
<feature type="repeat" description="WD" evidence="3">
    <location>
        <begin position="857"/>
        <end position="889"/>
    </location>
</feature>
<keyword evidence="1 3" id="KW-0853">WD repeat</keyword>
<dbReference type="InterPro" id="IPR001680">
    <property type="entry name" value="WD40_rpt"/>
</dbReference>
<dbReference type="Pfam" id="PF20703">
    <property type="entry name" value="nSTAND1"/>
    <property type="match status" value="1"/>
</dbReference>